<keyword evidence="2 9" id="KW-0547">Nucleotide-binding</keyword>
<evidence type="ECO:0000313" key="12">
    <source>
        <dbReference type="EMBL" id="TWU39040.1"/>
    </source>
</evidence>
<feature type="binding site" evidence="9">
    <location>
        <position position="226"/>
    </location>
    <ligand>
        <name>ATP</name>
        <dbReference type="ChEBI" id="CHEBI:30616"/>
    </ligand>
</feature>
<dbReference type="NCBIfam" id="TIGR00635">
    <property type="entry name" value="ruvB"/>
    <property type="match status" value="1"/>
</dbReference>
<comment type="caution">
    <text evidence="12">The sequence shown here is derived from an EMBL/GenBank/DDBJ whole genome shotgun (WGS) entry which is preliminary data.</text>
</comment>
<dbReference type="Gene3D" id="1.10.10.10">
    <property type="entry name" value="Winged helix-like DNA-binding domain superfamily/Winged helix DNA-binding domain"/>
    <property type="match status" value="1"/>
</dbReference>
<dbReference type="SUPFAM" id="SSF52540">
    <property type="entry name" value="P-loop containing nucleoside triphosphate hydrolases"/>
    <property type="match status" value="1"/>
</dbReference>
<evidence type="ECO:0000256" key="3">
    <source>
        <dbReference type="ARBA" id="ARBA00022763"/>
    </source>
</evidence>
<dbReference type="InterPro" id="IPR008824">
    <property type="entry name" value="RuvB-like_N"/>
</dbReference>
<dbReference type="GO" id="GO:0006310">
    <property type="term" value="P:DNA recombination"/>
    <property type="evidence" value="ECO:0007669"/>
    <property type="project" value="UniProtKB-UniRule"/>
</dbReference>
<dbReference type="GO" id="GO:0048476">
    <property type="term" value="C:Holliday junction resolvase complex"/>
    <property type="evidence" value="ECO:0007669"/>
    <property type="project" value="UniProtKB-UniRule"/>
</dbReference>
<dbReference type="GO" id="GO:0009378">
    <property type="term" value="F:four-way junction helicase activity"/>
    <property type="evidence" value="ECO:0007669"/>
    <property type="project" value="InterPro"/>
</dbReference>
<keyword evidence="5 9" id="KW-0067">ATP-binding</keyword>
<dbReference type="InterPro" id="IPR041445">
    <property type="entry name" value="AAA_lid_4"/>
</dbReference>
<dbReference type="GO" id="GO:0005524">
    <property type="term" value="F:ATP binding"/>
    <property type="evidence" value="ECO:0007669"/>
    <property type="project" value="UniProtKB-UniRule"/>
</dbReference>
<dbReference type="GO" id="GO:0006281">
    <property type="term" value="P:DNA repair"/>
    <property type="evidence" value="ECO:0007669"/>
    <property type="project" value="UniProtKB-UniRule"/>
</dbReference>
<comment type="domain">
    <text evidence="9">Has 3 domains, the large (RuvB-L) and small ATPase (RuvB-S) domains and the C-terminal head (RuvB-H) domain. The head domain binds DNA, while the ATPase domains jointly bind ATP, ADP or are empty depending on the state of the subunit in the translocation cycle. During a single DNA translocation step the structure of each domain remains the same, but their relative positions change.</text>
</comment>
<evidence type="ECO:0000256" key="10">
    <source>
        <dbReference type="SAM" id="MobiDB-lite"/>
    </source>
</evidence>
<name>A0A5C6DQD3_9BACT</name>
<comment type="catalytic activity">
    <reaction evidence="9">
        <text>ATP + H2O = ADP + phosphate + H(+)</text>
        <dbReference type="Rhea" id="RHEA:13065"/>
        <dbReference type="ChEBI" id="CHEBI:15377"/>
        <dbReference type="ChEBI" id="CHEBI:15378"/>
        <dbReference type="ChEBI" id="CHEBI:30616"/>
        <dbReference type="ChEBI" id="CHEBI:43474"/>
        <dbReference type="ChEBI" id="CHEBI:456216"/>
    </reaction>
</comment>
<feature type="binding site" evidence="9">
    <location>
        <position position="73"/>
    </location>
    <ligand>
        <name>ATP</name>
        <dbReference type="ChEBI" id="CHEBI:30616"/>
    </ligand>
</feature>
<evidence type="ECO:0000256" key="6">
    <source>
        <dbReference type="ARBA" id="ARBA00023125"/>
    </source>
</evidence>
<keyword evidence="8 9" id="KW-0234">DNA repair</keyword>
<evidence type="ECO:0000256" key="9">
    <source>
        <dbReference type="HAMAP-Rule" id="MF_00016"/>
    </source>
</evidence>
<dbReference type="PANTHER" id="PTHR42848:SF1">
    <property type="entry name" value="HOLLIDAY JUNCTION BRANCH MIGRATION COMPLEX SUBUNIT RUVB"/>
    <property type="match status" value="1"/>
</dbReference>
<dbReference type="GO" id="GO:0016887">
    <property type="term" value="F:ATP hydrolysis activity"/>
    <property type="evidence" value="ECO:0007669"/>
    <property type="project" value="RHEA"/>
</dbReference>
<proteinExistence type="inferred from homology"/>
<dbReference type="InterPro" id="IPR004605">
    <property type="entry name" value="DNA_helicase_Holl-junc_RuvB"/>
</dbReference>
<feature type="binding site" evidence="9">
    <location>
        <begin position="136"/>
        <end position="138"/>
    </location>
    <ligand>
        <name>ATP</name>
        <dbReference type="ChEBI" id="CHEBI:30616"/>
    </ligand>
</feature>
<dbReference type="InterPro" id="IPR003593">
    <property type="entry name" value="AAA+_ATPase"/>
</dbReference>
<feature type="binding site" evidence="9">
    <location>
        <position position="70"/>
    </location>
    <ligand>
        <name>ATP</name>
        <dbReference type="ChEBI" id="CHEBI:30616"/>
    </ligand>
</feature>
<dbReference type="EC" id="3.6.4.-" evidence="9"/>
<dbReference type="Pfam" id="PF05491">
    <property type="entry name" value="WHD_RuvB"/>
    <property type="match status" value="1"/>
</dbReference>
<keyword evidence="13" id="KW-1185">Reference proteome</keyword>
<comment type="subcellular location">
    <subcellularLocation>
        <location evidence="9">Cytoplasm</location>
    </subcellularLocation>
</comment>
<dbReference type="Pfam" id="PF05496">
    <property type="entry name" value="RuvB_N"/>
    <property type="match status" value="1"/>
</dbReference>
<keyword evidence="3 9" id="KW-0227">DNA damage</keyword>
<dbReference type="Gene3D" id="1.10.8.60">
    <property type="match status" value="1"/>
</dbReference>
<feature type="binding site" evidence="9">
    <location>
        <position position="29"/>
    </location>
    <ligand>
        <name>ATP</name>
        <dbReference type="ChEBI" id="CHEBI:30616"/>
    </ligand>
</feature>
<dbReference type="HAMAP" id="MF_00016">
    <property type="entry name" value="DNA_HJ_migration_RuvB"/>
    <property type="match status" value="1"/>
</dbReference>
<dbReference type="GO" id="GO:0000400">
    <property type="term" value="F:four-way junction DNA binding"/>
    <property type="evidence" value="ECO:0007669"/>
    <property type="project" value="UniProtKB-UniRule"/>
</dbReference>
<feature type="binding site" evidence="9">
    <location>
        <position position="323"/>
    </location>
    <ligand>
        <name>DNA</name>
        <dbReference type="ChEBI" id="CHEBI:16991"/>
    </ligand>
</feature>
<feature type="binding site" evidence="9">
    <location>
        <position position="318"/>
    </location>
    <ligand>
        <name>DNA</name>
        <dbReference type="ChEBI" id="CHEBI:16991"/>
    </ligand>
</feature>
<dbReference type="OrthoDB" id="9804478at2"/>
<evidence type="ECO:0000259" key="11">
    <source>
        <dbReference type="SMART" id="SM00382"/>
    </source>
</evidence>
<dbReference type="EMBL" id="SJPY01000006">
    <property type="protein sequence ID" value="TWU39040.1"/>
    <property type="molecule type" value="Genomic_DNA"/>
</dbReference>
<feature type="binding site" evidence="9">
    <location>
        <position position="74"/>
    </location>
    <ligand>
        <name>ATP</name>
        <dbReference type="ChEBI" id="CHEBI:30616"/>
    </ligand>
</feature>
<dbReference type="Gene3D" id="3.40.50.300">
    <property type="entry name" value="P-loop containing nucleotide triphosphate hydrolases"/>
    <property type="match status" value="1"/>
</dbReference>
<dbReference type="Pfam" id="PF17864">
    <property type="entry name" value="AAA_lid_4"/>
    <property type="match status" value="1"/>
</dbReference>
<evidence type="ECO:0000256" key="4">
    <source>
        <dbReference type="ARBA" id="ARBA00022801"/>
    </source>
</evidence>
<reference evidence="12 13" key="1">
    <citation type="submission" date="2019-02" db="EMBL/GenBank/DDBJ databases">
        <title>Deep-cultivation of Planctomycetes and their phenomic and genomic characterization uncovers novel biology.</title>
        <authorList>
            <person name="Wiegand S."/>
            <person name="Jogler M."/>
            <person name="Boedeker C."/>
            <person name="Pinto D."/>
            <person name="Vollmers J."/>
            <person name="Rivas-Marin E."/>
            <person name="Kohn T."/>
            <person name="Peeters S.H."/>
            <person name="Heuer A."/>
            <person name="Rast P."/>
            <person name="Oberbeckmann S."/>
            <person name="Bunk B."/>
            <person name="Jeske O."/>
            <person name="Meyerdierks A."/>
            <person name="Storesund J.E."/>
            <person name="Kallscheuer N."/>
            <person name="Luecker S."/>
            <person name="Lage O.M."/>
            <person name="Pohl T."/>
            <person name="Merkel B.J."/>
            <person name="Hornburger P."/>
            <person name="Mueller R.-W."/>
            <person name="Bruemmer F."/>
            <person name="Labrenz M."/>
            <person name="Spormann A.M."/>
            <person name="Op Den Camp H."/>
            <person name="Overmann J."/>
            <person name="Amann R."/>
            <person name="Jetten M.S.M."/>
            <person name="Mascher T."/>
            <person name="Medema M.H."/>
            <person name="Devos D.P."/>
            <person name="Kaster A.-K."/>
            <person name="Ovreas L."/>
            <person name="Rohde M."/>
            <person name="Galperin M.Y."/>
            <person name="Jogler C."/>
        </authorList>
    </citation>
    <scope>NUCLEOTIDE SEQUENCE [LARGE SCALE GENOMIC DNA]</scope>
    <source>
        <strain evidence="12 13">Q31b</strain>
    </source>
</reference>
<evidence type="ECO:0000256" key="7">
    <source>
        <dbReference type="ARBA" id="ARBA00023172"/>
    </source>
</evidence>
<dbReference type="GO" id="GO:0005737">
    <property type="term" value="C:cytoplasm"/>
    <property type="evidence" value="ECO:0007669"/>
    <property type="project" value="UniProtKB-SubCell"/>
</dbReference>
<feature type="binding site" evidence="9">
    <location>
        <position position="320"/>
    </location>
    <ligand>
        <name>DNA</name>
        <dbReference type="ChEBI" id="CHEBI:16991"/>
    </ligand>
</feature>
<gene>
    <name evidence="9 12" type="primary">ruvB</name>
    <name evidence="12" type="ORF">Q31b_41210</name>
</gene>
<evidence type="ECO:0000313" key="13">
    <source>
        <dbReference type="Proteomes" id="UP000315471"/>
    </source>
</evidence>
<keyword evidence="12" id="KW-0347">Helicase</keyword>
<evidence type="ECO:0000256" key="1">
    <source>
        <dbReference type="ARBA" id="ARBA00022490"/>
    </source>
</evidence>
<feature type="binding site" evidence="9">
    <location>
        <position position="75"/>
    </location>
    <ligand>
        <name>ATP</name>
        <dbReference type="ChEBI" id="CHEBI:30616"/>
    </ligand>
</feature>
<dbReference type="CDD" id="cd00009">
    <property type="entry name" value="AAA"/>
    <property type="match status" value="1"/>
</dbReference>
<comment type="function">
    <text evidence="9">The RuvA-RuvB-RuvC complex processes Holliday junction (HJ) DNA during genetic recombination and DNA repair, while the RuvA-RuvB complex plays an important role in the rescue of blocked DNA replication forks via replication fork reversal (RFR). RuvA specifically binds to HJ cruciform DNA, conferring on it an open structure. The RuvB hexamer acts as an ATP-dependent pump, pulling dsDNA into and through the RuvAB complex. RuvB forms 2 homohexamers on either side of HJ DNA bound by 1 or 2 RuvA tetramers; 4 subunits per hexamer contact DNA at a time. Coordinated motions by a converter formed by DNA-disengaged RuvB subunits stimulates ATP hydrolysis and nucleotide exchange. Immobilization of the converter enables RuvB to convert the ATP-contained energy into a lever motion, pulling 2 nucleotides of DNA out of the RuvA tetramer per ATP hydrolyzed, thus driving DNA branch migration. The RuvB motors rotate together with the DNA substrate, which together with the progressing nucleotide cycle form the mechanistic basis for DNA recombination by continuous HJ branch migration. Branch migration allows RuvC to scan DNA until it finds its consensus sequence, where it cleaves and resolves cruciform DNA.</text>
</comment>
<dbReference type="InterPro" id="IPR036390">
    <property type="entry name" value="WH_DNA-bd_sf"/>
</dbReference>
<dbReference type="SUPFAM" id="SSF46785">
    <property type="entry name" value="Winged helix' DNA-binding domain"/>
    <property type="match status" value="1"/>
</dbReference>
<feature type="domain" description="AAA+ ATPase" evidence="11">
    <location>
        <begin position="59"/>
        <end position="190"/>
    </location>
</feature>
<sequence length="342" mass="38038">MAREAVYQQTEPESETEAKLPKEQDGSLRPRRMAEMVGQRDVIERLQIAIDAAQGRGEPLGHILFDGPPGLGKTTFATVIPAEMGTTVEMANGAGLKAPKDLLPYLTNLSENAVLFIDEIHRIPKAVEEYLYTAMEDFRIDIILGEGVSARTLNYELRPFTLIGATTRAGMLSAPLRDRFQIREHLGWYDHVELCEIVRRNSVKLKVPIDDPSAQVIAARSRSTPRLANNRLLWLRDYSQSKASGKVNAKITTAALNMIGIDERGLDKQDRGYLDTLMRVFVGGPAGLEAIAHTMNVSSDTLEDEVEPFLLRSELIVRTRRGRMATAKAYEHMKMAPPEPAS</sequence>
<dbReference type="NCBIfam" id="NF000868">
    <property type="entry name" value="PRK00080.1"/>
    <property type="match status" value="1"/>
</dbReference>
<accession>A0A5C6DQD3</accession>
<feature type="region of interest" description="Head domain (RuvB-H)" evidence="9">
    <location>
        <begin position="263"/>
        <end position="342"/>
    </location>
</feature>
<feature type="binding site" evidence="9">
    <location>
        <position position="179"/>
    </location>
    <ligand>
        <name>ATP</name>
        <dbReference type="ChEBI" id="CHEBI:30616"/>
    </ligand>
</feature>
<dbReference type="InterPro" id="IPR027417">
    <property type="entry name" value="P-loop_NTPase"/>
</dbReference>
<keyword evidence="7 9" id="KW-0233">DNA recombination</keyword>
<keyword evidence="4 9" id="KW-0378">Hydrolase</keyword>
<keyword evidence="6 9" id="KW-0238">DNA-binding</keyword>
<protein>
    <recommendedName>
        <fullName evidence="9">Holliday junction branch migration complex subunit RuvB</fullName>
        <ecNumber evidence="9">3.6.4.-</ecNumber>
    </recommendedName>
</protein>
<comment type="caution">
    <text evidence="9">Lacks conserved residue(s) required for the propagation of feature annotation.</text>
</comment>
<dbReference type="Proteomes" id="UP000315471">
    <property type="component" value="Unassembled WGS sequence"/>
</dbReference>
<feature type="compositionally biased region" description="Basic and acidic residues" evidence="10">
    <location>
        <begin position="16"/>
        <end position="30"/>
    </location>
</feature>
<feature type="region of interest" description="Disordered" evidence="10">
    <location>
        <begin position="1"/>
        <end position="30"/>
    </location>
</feature>
<feature type="binding site" evidence="9">
    <location>
        <position position="189"/>
    </location>
    <ligand>
        <name>ATP</name>
        <dbReference type="ChEBI" id="CHEBI:30616"/>
    </ligand>
</feature>
<organism evidence="12 13">
    <name type="scientific">Novipirellula aureliae</name>
    <dbReference type="NCBI Taxonomy" id="2527966"/>
    <lineage>
        <taxon>Bacteria</taxon>
        <taxon>Pseudomonadati</taxon>
        <taxon>Planctomycetota</taxon>
        <taxon>Planctomycetia</taxon>
        <taxon>Pirellulales</taxon>
        <taxon>Pirellulaceae</taxon>
        <taxon>Novipirellula</taxon>
    </lineage>
</organism>
<feature type="region of interest" description="Small ATPAse domain (RuvB-S)" evidence="9">
    <location>
        <begin position="190"/>
        <end position="260"/>
    </location>
</feature>
<comment type="subunit">
    <text evidence="9">Homohexamer. Forms an RuvA(8)-RuvB(12)-Holliday junction (HJ) complex. HJ DNA is sandwiched between 2 RuvA tetramers; dsDNA enters through RuvA and exits via RuvB. An RuvB hexamer assembles on each DNA strand where it exits the tetramer. Each RuvB hexamer is contacted by two RuvA subunits (via domain III) on 2 adjacent RuvB subunits; this complex drives branch migration. In the full resolvosome a probable DNA-RuvA(4)-RuvB(12)-RuvC(2) complex forms which resolves the HJ.</text>
</comment>
<feature type="binding site" evidence="9">
    <location>
        <position position="28"/>
    </location>
    <ligand>
        <name>ATP</name>
        <dbReference type="ChEBI" id="CHEBI:30616"/>
    </ligand>
</feature>
<comment type="similarity">
    <text evidence="9">Belongs to the RuvB family.</text>
</comment>
<dbReference type="SMART" id="SM00382">
    <property type="entry name" value="AAA"/>
    <property type="match status" value="1"/>
</dbReference>
<dbReference type="PANTHER" id="PTHR42848">
    <property type="match status" value="1"/>
</dbReference>
<feature type="binding site" evidence="9">
    <location>
        <position position="74"/>
    </location>
    <ligand>
        <name>Mg(2+)</name>
        <dbReference type="ChEBI" id="CHEBI:18420"/>
    </ligand>
</feature>
<dbReference type="RefSeq" id="WP_146601306.1">
    <property type="nucleotide sequence ID" value="NZ_SJPY01000006.1"/>
</dbReference>
<evidence type="ECO:0000256" key="5">
    <source>
        <dbReference type="ARBA" id="ARBA00022840"/>
    </source>
</evidence>
<dbReference type="InterPro" id="IPR036388">
    <property type="entry name" value="WH-like_DNA-bd_sf"/>
</dbReference>
<dbReference type="InterPro" id="IPR008823">
    <property type="entry name" value="RuvB_wg_C"/>
</dbReference>
<evidence type="ECO:0000256" key="2">
    <source>
        <dbReference type="ARBA" id="ARBA00022741"/>
    </source>
</evidence>
<dbReference type="AlphaFoldDB" id="A0A5C6DQD3"/>
<evidence type="ECO:0000256" key="8">
    <source>
        <dbReference type="ARBA" id="ARBA00023204"/>
    </source>
</evidence>
<keyword evidence="1 9" id="KW-0963">Cytoplasm</keyword>